<protein>
    <submittedName>
        <fullName evidence="2">24738_t:CDS:1</fullName>
    </submittedName>
</protein>
<dbReference type="GO" id="GO:0008168">
    <property type="term" value="F:methyltransferase activity"/>
    <property type="evidence" value="ECO:0007669"/>
    <property type="project" value="TreeGrafter"/>
</dbReference>
<dbReference type="PANTHER" id="PTHR43591:SF24">
    <property type="entry name" value="2-METHOXY-6-POLYPRENYL-1,4-BENZOQUINOL METHYLASE, MITOCHONDRIAL"/>
    <property type="match status" value="1"/>
</dbReference>
<dbReference type="InterPro" id="IPR041698">
    <property type="entry name" value="Methyltransf_25"/>
</dbReference>
<keyword evidence="3" id="KW-1185">Reference proteome</keyword>
<feature type="domain" description="Methyltransferase" evidence="1">
    <location>
        <begin position="82"/>
        <end position="173"/>
    </location>
</feature>
<evidence type="ECO:0000313" key="3">
    <source>
        <dbReference type="Proteomes" id="UP000789405"/>
    </source>
</evidence>
<dbReference type="EMBL" id="CAJVPY010000623">
    <property type="protein sequence ID" value="CAG8483856.1"/>
    <property type="molecule type" value="Genomic_DNA"/>
</dbReference>
<dbReference type="CDD" id="cd02440">
    <property type="entry name" value="AdoMet_MTases"/>
    <property type="match status" value="1"/>
</dbReference>
<dbReference type="Gene3D" id="3.40.50.150">
    <property type="entry name" value="Vaccinia Virus protein VP39"/>
    <property type="match status" value="1"/>
</dbReference>
<accession>A0A9N8WHS1</accession>
<proteinExistence type="predicted"/>
<reference evidence="2" key="1">
    <citation type="submission" date="2021-06" db="EMBL/GenBank/DDBJ databases">
        <authorList>
            <person name="Kallberg Y."/>
            <person name="Tangrot J."/>
            <person name="Rosling A."/>
        </authorList>
    </citation>
    <scope>NUCLEOTIDE SEQUENCE</scope>
    <source>
        <strain evidence="2">MA453B</strain>
    </source>
</reference>
<organism evidence="2 3">
    <name type="scientific">Dentiscutata erythropus</name>
    <dbReference type="NCBI Taxonomy" id="1348616"/>
    <lineage>
        <taxon>Eukaryota</taxon>
        <taxon>Fungi</taxon>
        <taxon>Fungi incertae sedis</taxon>
        <taxon>Mucoromycota</taxon>
        <taxon>Glomeromycotina</taxon>
        <taxon>Glomeromycetes</taxon>
        <taxon>Diversisporales</taxon>
        <taxon>Gigasporaceae</taxon>
        <taxon>Dentiscutata</taxon>
    </lineage>
</organism>
<dbReference type="Pfam" id="PF13649">
    <property type="entry name" value="Methyltransf_25"/>
    <property type="match status" value="1"/>
</dbReference>
<comment type="caution">
    <text evidence="2">The sequence shown here is derived from an EMBL/GenBank/DDBJ whole genome shotgun (WGS) entry which is preliminary data.</text>
</comment>
<dbReference type="AlphaFoldDB" id="A0A9N8WHS1"/>
<sequence length="346" mass="39567">MGNSHSSSKSFRRKLTKKKSLQKLINSESLKQQPIYDPSKFHLPKNDKDIDRMHEQHFLFKHIWGGNFSSPIERTLHKGAMVLDVGCGPGTWLLEMSTTYPQSQFYGIDIEQIFPKEIKPGNLEFIQSDITNGIKFDNDHFDFVRMSLLAAFLQEDKWIHVLGELIRVLKPGGYIEIIEHELQYSIGSCFSMLITPLLNFIRSTGANVQIMQKIDSLLTTTTTSSNHHVSPSSRTAFSTSHPTNMLTNNSSHQVNLSLSNTLSRLTNTHSDTRTVIIGSVHGGQTGKVFEEILTSYFENTVVELLPWYMEISQEKYLELWKSCQKEFKNRASSTKLFKFWGMKIPQ</sequence>
<dbReference type="Proteomes" id="UP000789405">
    <property type="component" value="Unassembled WGS sequence"/>
</dbReference>
<dbReference type="PANTHER" id="PTHR43591">
    <property type="entry name" value="METHYLTRANSFERASE"/>
    <property type="match status" value="1"/>
</dbReference>
<dbReference type="SUPFAM" id="SSF53335">
    <property type="entry name" value="S-adenosyl-L-methionine-dependent methyltransferases"/>
    <property type="match status" value="1"/>
</dbReference>
<gene>
    <name evidence="2" type="ORF">DERYTH_LOCUS2064</name>
</gene>
<evidence type="ECO:0000259" key="1">
    <source>
        <dbReference type="Pfam" id="PF13649"/>
    </source>
</evidence>
<evidence type="ECO:0000313" key="2">
    <source>
        <dbReference type="EMBL" id="CAG8483856.1"/>
    </source>
</evidence>
<dbReference type="InterPro" id="IPR029063">
    <property type="entry name" value="SAM-dependent_MTases_sf"/>
</dbReference>
<dbReference type="OrthoDB" id="2013972at2759"/>
<name>A0A9N8WHS1_9GLOM</name>